<dbReference type="GO" id="GO:0016874">
    <property type="term" value="F:ligase activity"/>
    <property type="evidence" value="ECO:0007669"/>
    <property type="project" value="UniProtKB-KW"/>
</dbReference>
<organism evidence="7 8">
    <name type="scientific">Perspicuibacillus lycopersici</name>
    <dbReference type="NCBI Taxonomy" id="1325689"/>
    <lineage>
        <taxon>Bacteria</taxon>
        <taxon>Bacillati</taxon>
        <taxon>Bacillota</taxon>
        <taxon>Bacilli</taxon>
        <taxon>Bacillales</taxon>
        <taxon>Bacillaceae</taxon>
        <taxon>Perspicuibacillus</taxon>
    </lineage>
</organism>
<dbReference type="AlphaFoldDB" id="A0AAE3IT66"/>
<keyword evidence="3 5" id="KW-1133">Transmembrane helix</keyword>
<dbReference type="PANTHER" id="PTHR37422:SF13">
    <property type="entry name" value="LIPOPOLYSACCHARIDE BIOSYNTHESIS PROTEIN PA4999-RELATED"/>
    <property type="match status" value="1"/>
</dbReference>
<comment type="caution">
    <text evidence="7">The sequence shown here is derived from an EMBL/GenBank/DDBJ whole genome shotgun (WGS) entry which is preliminary data.</text>
</comment>
<feature type="domain" description="O-antigen ligase-related" evidence="6">
    <location>
        <begin position="193"/>
        <end position="331"/>
    </location>
</feature>
<protein>
    <submittedName>
        <fullName evidence="7">O-antigen ligase family protein</fullName>
    </submittedName>
</protein>
<sequence>MTRVKIGSKIISVNYILLFFLLMPCFQPSSISVGYFGVFLARLYDASEFFLYVYAILAMIKRKLKMHRAMKLLIFSELWIFIATMINGAEILDSLHSMLLIICTLYVVYIFGENMKVVSKVLMLHVELCIYINVLTLIVFPDRMYGFKSIAYGLSSEWFLGYNTNFLLWLFPATWIAILYGNVTKNWRRSLALIIGCIINLVIKGSSTALIGVAIILILYFLPFLRKVINPKIMLGFSLAGMLMIVFFTKYLQMFNWLIVGVLGKDLTFSNRVIIWENAINLISKNWLVGYGVIEQGELAGLLGMYSATHSHNFYLQLVLNGGVISLILFVGAQVYLIKCLRKYNKHGIVALMVIAMVAFNIISSTEILNYPQIIILFSVASRISRECQLLGETYFNPLKFR</sequence>
<evidence type="ECO:0000256" key="2">
    <source>
        <dbReference type="ARBA" id="ARBA00022692"/>
    </source>
</evidence>
<keyword evidence="2 5" id="KW-0812">Transmembrane</keyword>
<evidence type="ECO:0000313" key="8">
    <source>
        <dbReference type="Proteomes" id="UP001209318"/>
    </source>
</evidence>
<feature type="transmembrane region" description="Helical" evidence="5">
    <location>
        <begin position="72"/>
        <end position="89"/>
    </location>
</feature>
<dbReference type="Pfam" id="PF04932">
    <property type="entry name" value="Wzy_C"/>
    <property type="match status" value="1"/>
</dbReference>
<feature type="transmembrane region" description="Helical" evidence="5">
    <location>
        <begin position="349"/>
        <end position="369"/>
    </location>
</feature>
<dbReference type="Proteomes" id="UP001209318">
    <property type="component" value="Unassembled WGS sequence"/>
</dbReference>
<feature type="transmembrane region" description="Helical" evidence="5">
    <location>
        <begin position="160"/>
        <end position="180"/>
    </location>
</feature>
<keyword evidence="7" id="KW-0436">Ligase</keyword>
<feature type="transmembrane region" description="Helical" evidence="5">
    <location>
        <begin position="95"/>
        <end position="112"/>
    </location>
</feature>
<reference evidence="7" key="1">
    <citation type="submission" date="2022-10" db="EMBL/GenBank/DDBJ databases">
        <title>Description of Fervidibacillus gen. nov. in the family Fervidibacillaceae fam. nov. with two species, Fervidibacillus albus sp. nov., and Fervidibacillus halotolerans sp. nov., isolated from tidal flat sediments.</title>
        <authorList>
            <person name="Kwon K.K."/>
            <person name="Yang S.-H."/>
        </authorList>
    </citation>
    <scope>NUCLEOTIDE SEQUENCE</scope>
    <source>
        <strain evidence="7">JCM 19140</strain>
    </source>
</reference>
<evidence type="ECO:0000256" key="3">
    <source>
        <dbReference type="ARBA" id="ARBA00022989"/>
    </source>
</evidence>
<dbReference type="GO" id="GO:0016020">
    <property type="term" value="C:membrane"/>
    <property type="evidence" value="ECO:0007669"/>
    <property type="project" value="UniProtKB-SubCell"/>
</dbReference>
<evidence type="ECO:0000259" key="6">
    <source>
        <dbReference type="Pfam" id="PF04932"/>
    </source>
</evidence>
<dbReference type="RefSeq" id="WP_263072400.1">
    <property type="nucleotide sequence ID" value="NZ_JAOUSF010000002.1"/>
</dbReference>
<evidence type="ECO:0000313" key="7">
    <source>
        <dbReference type="EMBL" id="MCU9613188.1"/>
    </source>
</evidence>
<name>A0AAE3IT66_9BACI</name>
<feature type="transmembrane region" description="Helical" evidence="5">
    <location>
        <begin position="43"/>
        <end position="60"/>
    </location>
</feature>
<dbReference type="InterPro" id="IPR007016">
    <property type="entry name" value="O-antigen_ligase-rel_domated"/>
</dbReference>
<evidence type="ECO:0000256" key="4">
    <source>
        <dbReference type="ARBA" id="ARBA00023136"/>
    </source>
</evidence>
<accession>A0AAE3IT66</accession>
<dbReference type="EMBL" id="JAOUSF010000002">
    <property type="protein sequence ID" value="MCU9613188.1"/>
    <property type="molecule type" value="Genomic_DNA"/>
</dbReference>
<feature type="transmembrane region" description="Helical" evidence="5">
    <location>
        <begin position="12"/>
        <end position="37"/>
    </location>
</feature>
<evidence type="ECO:0000256" key="5">
    <source>
        <dbReference type="SAM" id="Phobius"/>
    </source>
</evidence>
<feature type="transmembrane region" description="Helical" evidence="5">
    <location>
        <begin position="314"/>
        <end position="337"/>
    </location>
</feature>
<feature type="transmembrane region" description="Helical" evidence="5">
    <location>
        <begin position="192"/>
        <end position="221"/>
    </location>
</feature>
<keyword evidence="8" id="KW-1185">Reference proteome</keyword>
<gene>
    <name evidence="7" type="ORF">OEV98_06435</name>
</gene>
<feature type="transmembrane region" description="Helical" evidence="5">
    <location>
        <begin position="233"/>
        <end position="252"/>
    </location>
</feature>
<dbReference type="PANTHER" id="PTHR37422">
    <property type="entry name" value="TEICHURONIC ACID BIOSYNTHESIS PROTEIN TUAE"/>
    <property type="match status" value="1"/>
</dbReference>
<proteinExistence type="predicted"/>
<keyword evidence="4 5" id="KW-0472">Membrane</keyword>
<evidence type="ECO:0000256" key="1">
    <source>
        <dbReference type="ARBA" id="ARBA00004141"/>
    </source>
</evidence>
<comment type="subcellular location">
    <subcellularLocation>
        <location evidence="1">Membrane</location>
        <topology evidence="1">Multi-pass membrane protein</topology>
    </subcellularLocation>
</comment>
<feature type="transmembrane region" description="Helical" evidence="5">
    <location>
        <begin position="121"/>
        <end position="140"/>
    </location>
</feature>
<dbReference type="InterPro" id="IPR051533">
    <property type="entry name" value="WaaL-like"/>
</dbReference>
<feature type="transmembrane region" description="Helical" evidence="5">
    <location>
        <begin position="273"/>
        <end position="294"/>
    </location>
</feature>